<evidence type="ECO:0000313" key="2">
    <source>
        <dbReference type="Proteomes" id="UP001593833"/>
    </source>
</evidence>
<gene>
    <name evidence="1" type="ORF">ACFL6M_05075</name>
</gene>
<dbReference type="Proteomes" id="UP001593833">
    <property type="component" value="Unassembled WGS sequence"/>
</dbReference>
<organism evidence="1 2">
    <name type="scientific">Eiseniibacteriota bacterium</name>
    <dbReference type="NCBI Taxonomy" id="2212470"/>
    <lineage>
        <taxon>Bacteria</taxon>
        <taxon>Candidatus Eiseniibacteriota</taxon>
    </lineage>
</organism>
<comment type="caution">
    <text evidence="1">The sequence shown here is derived from an EMBL/GenBank/DDBJ whole genome shotgun (WGS) entry which is preliminary data.</text>
</comment>
<keyword evidence="2" id="KW-1185">Reference proteome</keyword>
<dbReference type="EMBL" id="JBHPKH010000054">
    <property type="protein sequence ID" value="MFC1572954.1"/>
    <property type="molecule type" value="Genomic_DNA"/>
</dbReference>
<evidence type="ECO:0000313" key="1">
    <source>
        <dbReference type="EMBL" id="MFC1572954.1"/>
    </source>
</evidence>
<sequence>MPDKKKWEFATFEDPEAHEITKGQQMNRTLYVDKFSDDPSHENELVEIGNTTELFEKLPAKASVEVETLSGDVDDAELLYTGIPDFKRDAIILKLNALREQAETAALLEHFLKLFGTGGKWKRVFEDAETKAAFQRRLDWVLGLLEGE</sequence>
<proteinExistence type="predicted"/>
<accession>A0ABV6YKV9</accession>
<protein>
    <submittedName>
        <fullName evidence="1">Uncharacterized protein</fullName>
    </submittedName>
</protein>
<reference evidence="1 2" key="1">
    <citation type="submission" date="2024-09" db="EMBL/GenBank/DDBJ databases">
        <authorList>
            <person name="D'Angelo T."/>
        </authorList>
    </citation>
    <scope>NUCLEOTIDE SEQUENCE [LARGE SCALE GENOMIC DNA]</scope>
    <source>
        <strain evidence="1">SAG AM-320-E07</strain>
    </source>
</reference>
<name>A0ABV6YKV9_UNCEI</name>